<feature type="domain" description="Rab-GAP TBC" evidence="4">
    <location>
        <begin position="248"/>
        <end position="412"/>
    </location>
</feature>
<dbReference type="Proteomes" id="UP000030755">
    <property type="component" value="Unassembled WGS sequence"/>
</dbReference>
<dbReference type="Gene3D" id="2.40.50.140">
    <property type="entry name" value="Nucleic acid-binding proteins"/>
    <property type="match status" value="1"/>
</dbReference>
<dbReference type="HOGENOM" id="CLU_667562_0_0_1"/>
<dbReference type="GO" id="GO:0005666">
    <property type="term" value="C:RNA polymerase III complex"/>
    <property type="evidence" value="ECO:0007669"/>
    <property type="project" value="TreeGrafter"/>
</dbReference>
<evidence type="ECO:0000256" key="3">
    <source>
        <dbReference type="ARBA" id="ARBA00023242"/>
    </source>
</evidence>
<dbReference type="STRING" id="988480.A0A075ASN5"/>
<dbReference type="AlphaFoldDB" id="A0A075ASN5"/>
<evidence type="ECO:0000256" key="2">
    <source>
        <dbReference type="ARBA" id="ARBA00008912"/>
    </source>
</evidence>
<comment type="subcellular location">
    <subcellularLocation>
        <location evidence="1">Nucleus</location>
    </subcellularLocation>
</comment>
<reference evidence="5 6" key="1">
    <citation type="journal article" date="2013" name="Curr. Biol.">
        <title>Shared signatures of parasitism and phylogenomics unite Cryptomycota and microsporidia.</title>
        <authorList>
            <person name="James T.Y."/>
            <person name="Pelin A."/>
            <person name="Bonen L."/>
            <person name="Ahrendt S."/>
            <person name="Sain D."/>
            <person name="Corradi N."/>
            <person name="Stajich J.E."/>
        </authorList>
    </citation>
    <scope>NUCLEOTIDE SEQUENCE [LARGE SCALE GENOMIC DNA]</scope>
    <source>
        <strain evidence="5 6">CSF55</strain>
    </source>
</reference>
<accession>A0A075ASN5</accession>
<dbReference type="GO" id="GO:0003899">
    <property type="term" value="F:DNA-directed RNA polymerase activity"/>
    <property type="evidence" value="ECO:0007669"/>
    <property type="project" value="InterPro"/>
</dbReference>
<dbReference type="InterPro" id="IPR035969">
    <property type="entry name" value="Rab-GAP_TBC_sf"/>
</dbReference>
<evidence type="ECO:0000313" key="5">
    <source>
        <dbReference type="EMBL" id="EPZ33273.1"/>
    </source>
</evidence>
<dbReference type="SUPFAM" id="SSF47923">
    <property type="entry name" value="Ypt/Rab-GAP domain of gyp1p"/>
    <property type="match status" value="1"/>
</dbReference>
<dbReference type="GO" id="GO:0005736">
    <property type="term" value="C:RNA polymerase I complex"/>
    <property type="evidence" value="ECO:0007669"/>
    <property type="project" value="TreeGrafter"/>
</dbReference>
<dbReference type="GO" id="GO:0005665">
    <property type="term" value="C:RNA polymerase II, core complex"/>
    <property type="evidence" value="ECO:0007669"/>
    <property type="project" value="TreeGrafter"/>
</dbReference>
<keyword evidence="6" id="KW-1185">Reference proteome</keyword>
<dbReference type="PROSITE" id="PS50086">
    <property type="entry name" value="TBC_RABGAP"/>
    <property type="match status" value="1"/>
</dbReference>
<dbReference type="PANTHER" id="PTHR10917">
    <property type="entry name" value="DNA-DIRECTED RNA POLYMERASES I, II, AND III SUBUNIT RPABC3"/>
    <property type="match status" value="1"/>
</dbReference>
<dbReference type="SMART" id="SM00658">
    <property type="entry name" value="RPOL8c"/>
    <property type="match status" value="1"/>
</dbReference>
<dbReference type="InterPro" id="IPR005570">
    <property type="entry name" value="RPABC3"/>
</dbReference>
<evidence type="ECO:0000313" key="6">
    <source>
        <dbReference type="Proteomes" id="UP000030755"/>
    </source>
</evidence>
<dbReference type="EMBL" id="KE561068">
    <property type="protein sequence ID" value="EPZ33273.1"/>
    <property type="molecule type" value="Genomic_DNA"/>
</dbReference>
<comment type="similarity">
    <text evidence="2">Belongs to the eukaryotic RPB8 RNA polymerase subunit family.</text>
</comment>
<dbReference type="InterPro" id="IPR000195">
    <property type="entry name" value="Rab-GAP-TBC_dom"/>
</dbReference>
<dbReference type="GO" id="GO:0006351">
    <property type="term" value="P:DNA-templated transcription"/>
    <property type="evidence" value="ECO:0007669"/>
    <property type="project" value="InterPro"/>
</dbReference>
<dbReference type="Pfam" id="PF00566">
    <property type="entry name" value="RabGAP-TBC"/>
    <property type="match status" value="1"/>
</dbReference>
<keyword evidence="3" id="KW-0539">Nucleus</keyword>
<dbReference type="Pfam" id="PF03870">
    <property type="entry name" value="RNA_pol_Rpb8"/>
    <property type="match status" value="1"/>
</dbReference>
<dbReference type="InterPro" id="IPR012340">
    <property type="entry name" value="NA-bd_OB-fold"/>
</dbReference>
<sequence length="412" mass="47267">MDSNILFDDYFEVRDINPEGKKFDKVSRLIGKTENYDMDLILDVNTEIYPMSIKERFHLSLSHSLSLDGTPDDGTFDPQANDMLADSYDYVMFGKIYKYEPVASGKVAVYISYGGLLMRLEGELRHLSFVCLLFRDMNNKLGRRVASTNPSNAHIDLKNAKSVMKSKVNCQAKSTKTQKFKAKSNLEVSNTKPSRFNSLTLKPKTTLAREVIAKYKRLLCKTSGKDEDTIMEILKLLFTYGIPSSYQSDKNSLRSAVWRQILTRNIKISADYYITLCESNIPELYHKIDNDACRTMPETLRRCGRSTEMVARVLNAFTIHAKNTLEKYTDLQLKFGYIQGMNVILAPFLCIMPELDAFYCFSTFIQHIAPMYFQPHIEGSICGIQIGEWEIFNPSNNISLPKRSDIIFLREY</sequence>
<gene>
    <name evidence="5" type="ORF">O9G_001624</name>
</gene>
<protein>
    <submittedName>
        <fullName evidence="5">Nucleic acid-binding domain-containing protein</fullName>
    </submittedName>
</protein>
<organism evidence="5 6">
    <name type="scientific">Rozella allomycis (strain CSF55)</name>
    <dbReference type="NCBI Taxonomy" id="988480"/>
    <lineage>
        <taxon>Eukaryota</taxon>
        <taxon>Fungi</taxon>
        <taxon>Fungi incertae sedis</taxon>
        <taxon>Cryptomycota</taxon>
        <taxon>Cryptomycota incertae sedis</taxon>
        <taxon>Rozella</taxon>
    </lineage>
</organism>
<evidence type="ECO:0000259" key="4">
    <source>
        <dbReference type="PROSITE" id="PS50086"/>
    </source>
</evidence>
<evidence type="ECO:0000256" key="1">
    <source>
        <dbReference type="ARBA" id="ARBA00004123"/>
    </source>
</evidence>
<name>A0A075ASN5_ROZAC</name>
<dbReference type="PANTHER" id="PTHR10917:SF0">
    <property type="entry name" value="DNA-DIRECTED RNA POLYMERASES I, II, AND III SUBUNIT RPABC3"/>
    <property type="match status" value="1"/>
</dbReference>
<dbReference type="SUPFAM" id="SSF50249">
    <property type="entry name" value="Nucleic acid-binding proteins"/>
    <property type="match status" value="1"/>
</dbReference>
<dbReference type="Gene3D" id="1.10.8.270">
    <property type="entry name" value="putative rabgap domain of human tbc1 domain family member 14 like domains"/>
    <property type="match status" value="1"/>
</dbReference>
<proteinExistence type="inferred from homology"/>
<dbReference type="OrthoDB" id="20018at2759"/>